<dbReference type="Pfam" id="PF01522">
    <property type="entry name" value="Polysacc_deac_1"/>
    <property type="match status" value="1"/>
</dbReference>
<evidence type="ECO:0000256" key="2">
    <source>
        <dbReference type="ARBA" id="ARBA00022729"/>
    </source>
</evidence>
<dbReference type="Proteomes" id="UP001296993">
    <property type="component" value="Unassembled WGS sequence"/>
</dbReference>
<reference evidence="4 5" key="1">
    <citation type="submission" date="2021-03" db="EMBL/GenBank/DDBJ databases">
        <title>Sequencing the genomes of 1000 actinobacteria strains.</title>
        <authorList>
            <person name="Klenk H.-P."/>
        </authorList>
    </citation>
    <scope>NUCLEOTIDE SEQUENCE [LARGE SCALE GENOMIC DNA]</scope>
    <source>
        <strain evidence="4 5">DSM 15797</strain>
    </source>
</reference>
<dbReference type="InterPro" id="IPR002509">
    <property type="entry name" value="NODB_dom"/>
</dbReference>
<protein>
    <submittedName>
        <fullName evidence="4">Peptidoglycan/xylan/chitin deacetylase (PgdA/CDA1 family)</fullName>
    </submittedName>
</protein>
<evidence type="ECO:0000313" key="4">
    <source>
        <dbReference type="EMBL" id="MBP2386603.1"/>
    </source>
</evidence>
<sequence>MSQDIPILLYHSVSDQPPADFKPWAVGPEMFEEHLDMLVELGYEGLTIGQLTELTLAGRPVPERAVVVTFDDGFSDFASNAWPLMKARGVPTTLYVTAGLVGGSSEWLEPVGAAGLPILGAVEIGALSDDGVEIGAHSMTHPQLDIVGRGRAWREICDSKKALEAIVGLRVETFAYPHGYHDRATKKMVADAGFKSAAAVRNALSHAGDDRFALARYTVMADCTAEHLAGVLDGRHARRAPRRERLRTGVWREVRRFRARTGS</sequence>
<organism evidence="4 5">
    <name type="scientific">Paeniglutamicibacter kerguelensis</name>
    <dbReference type="NCBI Taxonomy" id="254788"/>
    <lineage>
        <taxon>Bacteria</taxon>
        <taxon>Bacillati</taxon>
        <taxon>Actinomycetota</taxon>
        <taxon>Actinomycetes</taxon>
        <taxon>Micrococcales</taxon>
        <taxon>Micrococcaceae</taxon>
        <taxon>Paeniglutamicibacter</taxon>
    </lineage>
</organism>
<comment type="subcellular location">
    <subcellularLocation>
        <location evidence="1">Secreted</location>
    </subcellularLocation>
</comment>
<evidence type="ECO:0000259" key="3">
    <source>
        <dbReference type="PROSITE" id="PS51677"/>
    </source>
</evidence>
<dbReference type="Gene3D" id="3.20.20.370">
    <property type="entry name" value="Glycoside hydrolase/deacetylase"/>
    <property type="match status" value="1"/>
</dbReference>
<dbReference type="InterPro" id="IPR011330">
    <property type="entry name" value="Glyco_hydro/deAcase_b/a-brl"/>
</dbReference>
<comment type="caution">
    <text evidence="4">The sequence shown here is derived from an EMBL/GenBank/DDBJ whole genome shotgun (WGS) entry which is preliminary data.</text>
</comment>
<evidence type="ECO:0000256" key="1">
    <source>
        <dbReference type="ARBA" id="ARBA00004613"/>
    </source>
</evidence>
<dbReference type="RefSeq" id="WP_209997495.1">
    <property type="nucleotide sequence ID" value="NZ_BAAAJY010000002.1"/>
</dbReference>
<accession>A0ABS4XED6</accession>
<evidence type="ECO:0000313" key="5">
    <source>
        <dbReference type="Proteomes" id="UP001296993"/>
    </source>
</evidence>
<dbReference type="PROSITE" id="PS51677">
    <property type="entry name" value="NODB"/>
    <property type="match status" value="1"/>
</dbReference>
<dbReference type="SUPFAM" id="SSF88713">
    <property type="entry name" value="Glycoside hydrolase/deacetylase"/>
    <property type="match status" value="1"/>
</dbReference>
<dbReference type="PANTHER" id="PTHR34216">
    <property type="match status" value="1"/>
</dbReference>
<dbReference type="InterPro" id="IPR051398">
    <property type="entry name" value="Polysacch_Deacetylase"/>
</dbReference>
<gene>
    <name evidence="4" type="ORF">JOF47_002114</name>
</gene>
<keyword evidence="5" id="KW-1185">Reference proteome</keyword>
<name>A0ABS4XED6_9MICC</name>
<dbReference type="PANTHER" id="PTHR34216:SF3">
    <property type="entry name" value="POLY-BETA-1,6-N-ACETYL-D-GLUCOSAMINE N-DEACETYLASE"/>
    <property type="match status" value="1"/>
</dbReference>
<dbReference type="EMBL" id="JAGIOF010000001">
    <property type="protein sequence ID" value="MBP2386603.1"/>
    <property type="molecule type" value="Genomic_DNA"/>
</dbReference>
<feature type="domain" description="NodB homology" evidence="3">
    <location>
        <begin position="64"/>
        <end position="263"/>
    </location>
</feature>
<proteinExistence type="predicted"/>
<keyword evidence="2" id="KW-0732">Signal</keyword>
<dbReference type="CDD" id="cd10918">
    <property type="entry name" value="CE4_NodB_like_5s_6s"/>
    <property type="match status" value="1"/>
</dbReference>